<dbReference type="InterPro" id="IPR001461">
    <property type="entry name" value="Aspartic_peptidase_A1"/>
</dbReference>
<keyword evidence="3 9" id="KW-0732">Signal</keyword>
<dbReference type="PANTHER" id="PTHR13683:SF750">
    <property type="entry name" value="ASPARTYL PROTEASE AED1"/>
    <property type="match status" value="1"/>
</dbReference>
<keyword evidence="2 8" id="KW-0645">Protease</keyword>
<evidence type="ECO:0000313" key="12">
    <source>
        <dbReference type="Proteomes" id="UP000813462"/>
    </source>
</evidence>
<name>A0A978V7P3_ZIZJJ</name>
<feature type="domain" description="Peptidase A1" evidence="10">
    <location>
        <begin position="135"/>
        <end position="471"/>
    </location>
</feature>
<comment type="caution">
    <text evidence="11">The sequence shown here is derived from an EMBL/GenBank/DDBJ whole genome shotgun (WGS) entry which is preliminary data.</text>
</comment>
<evidence type="ECO:0000256" key="8">
    <source>
        <dbReference type="RuleBase" id="RU000454"/>
    </source>
</evidence>
<protein>
    <recommendedName>
        <fullName evidence="10">Peptidase A1 domain-containing protein</fullName>
    </recommendedName>
</protein>
<dbReference type="Pfam" id="PF14541">
    <property type="entry name" value="TAXi_C"/>
    <property type="match status" value="1"/>
</dbReference>
<dbReference type="FunFam" id="2.40.70.10:FF:000013">
    <property type="entry name" value="Aspartyl protease AED1"/>
    <property type="match status" value="1"/>
</dbReference>
<feature type="chain" id="PRO_5037915415" description="Peptidase A1 domain-containing protein" evidence="9">
    <location>
        <begin position="18"/>
        <end position="475"/>
    </location>
</feature>
<evidence type="ECO:0000313" key="11">
    <source>
        <dbReference type="EMBL" id="KAH7523928.1"/>
    </source>
</evidence>
<dbReference type="InterPro" id="IPR033873">
    <property type="entry name" value="CND41-like"/>
</dbReference>
<feature type="active site" evidence="7">
    <location>
        <position position="153"/>
    </location>
</feature>
<dbReference type="GO" id="GO:0004190">
    <property type="term" value="F:aspartic-type endopeptidase activity"/>
    <property type="evidence" value="ECO:0007669"/>
    <property type="project" value="UniProtKB-KW"/>
</dbReference>
<dbReference type="FunFam" id="2.40.70.10:FF:000021">
    <property type="entry name" value="Aspartyl protease AED1"/>
    <property type="match status" value="1"/>
</dbReference>
<feature type="active site" evidence="7">
    <location>
        <position position="353"/>
    </location>
</feature>
<accession>A0A978V7P3</accession>
<keyword evidence="4 8" id="KW-0064">Aspartyl protease</keyword>
<dbReference type="Gene3D" id="2.40.70.10">
    <property type="entry name" value="Acid Proteases"/>
    <property type="match status" value="2"/>
</dbReference>
<comment type="similarity">
    <text evidence="1 8">Belongs to the peptidase A1 family.</text>
</comment>
<evidence type="ECO:0000259" key="10">
    <source>
        <dbReference type="PROSITE" id="PS51767"/>
    </source>
</evidence>
<dbReference type="InterPro" id="IPR032799">
    <property type="entry name" value="TAXi_C"/>
</dbReference>
<dbReference type="InterPro" id="IPR021109">
    <property type="entry name" value="Peptidase_aspartic_dom_sf"/>
</dbReference>
<dbReference type="Pfam" id="PF14543">
    <property type="entry name" value="TAXi_N"/>
    <property type="match status" value="1"/>
</dbReference>
<keyword evidence="5 8" id="KW-0378">Hydrolase</keyword>
<dbReference type="EMBL" id="JAEACU010000006">
    <property type="protein sequence ID" value="KAH7523928.1"/>
    <property type="molecule type" value="Genomic_DNA"/>
</dbReference>
<dbReference type="CDD" id="cd05472">
    <property type="entry name" value="cnd41_like"/>
    <property type="match status" value="1"/>
</dbReference>
<dbReference type="Proteomes" id="UP000813462">
    <property type="component" value="Unassembled WGS sequence"/>
</dbReference>
<dbReference type="GO" id="GO:0006508">
    <property type="term" value="P:proteolysis"/>
    <property type="evidence" value="ECO:0007669"/>
    <property type="project" value="UniProtKB-KW"/>
</dbReference>
<keyword evidence="6" id="KW-1015">Disulfide bond</keyword>
<dbReference type="PANTHER" id="PTHR13683">
    <property type="entry name" value="ASPARTYL PROTEASES"/>
    <property type="match status" value="1"/>
</dbReference>
<dbReference type="InterPro" id="IPR001969">
    <property type="entry name" value="Aspartic_peptidase_AS"/>
</dbReference>
<dbReference type="AlphaFoldDB" id="A0A978V7P3"/>
<evidence type="ECO:0000256" key="1">
    <source>
        <dbReference type="ARBA" id="ARBA00007447"/>
    </source>
</evidence>
<evidence type="ECO:0000256" key="7">
    <source>
        <dbReference type="PIRSR" id="PIRSR601461-1"/>
    </source>
</evidence>
<evidence type="ECO:0000256" key="2">
    <source>
        <dbReference type="ARBA" id="ARBA00022670"/>
    </source>
</evidence>
<sequence>MDLSLLISFLLFASLLSLSCLNNNVLCLEKSFSFEGTATVSGHHTLQLSSLLPATVCTHSTIVENKKRLKVVDKHGPCFQLHKNKTSKAPTPAEILQQDEYRVNSIQSHLSKNSIETDATTIPAESGETIGSGNYIVTVGLGTPKRDLSLIFDTGSDVTWTQCQPCNACYKQNEPLFDPSKSTSYASFSCTSQQCSLLTSSTGKTQSCSSPASPCQYGVRYGDRSYTIGDFGKERITINQSDVFDNFLFGCGHNNQGLFSGAAGLLALGRGELSFVEQTAQKYNRIFSYCLPPTSSSSGFLSFGKADKVSGVVNYVQLSSASLSNSFYGLQLEGISINERRVSVISSSGTIIDSGTVITRLPASTYRALRYEFQQQMKQYILIKSPVSLLDTCYDFSGNDNVEIPKLSLLFSGGTTVELDSTGVFYALSESQFCLAFAGNSDNTEIAILGNVQQRRLEVVYDIGGQRVGFRSAAC</sequence>
<evidence type="ECO:0000256" key="6">
    <source>
        <dbReference type="ARBA" id="ARBA00023157"/>
    </source>
</evidence>
<proteinExistence type="inferred from homology"/>
<gene>
    <name evidence="11" type="ORF">FEM48_Zijuj06G0064100</name>
</gene>
<reference evidence="11" key="1">
    <citation type="journal article" date="2021" name="Front. Plant Sci.">
        <title>Chromosome-Scale Genome Assembly for Chinese Sour Jujube and Insights Into Its Genome Evolution and Domestication Signature.</title>
        <authorList>
            <person name="Shen L.-Y."/>
            <person name="Luo H."/>
            <person name="Wang X.-L."/>
            <person name="Wang X.-M."/>
            <person name="Qiu X.-J."/>
            <person name="Liu H."/>
            <person name="Zhou S.-S."/>
            <person name="Jia K.-H."/>
            <person name="Nie S."/>
            <person name="Bao Y.-T."/>
            <person name="Zhang R.-G."/>
            <person name="Yun Q.-Z."/>
            <person name="Chai Y.-H."/>
            <person name="Lu J.-Y."/>
            <person name="Li Y."/>
            <person name="Zhao S.-W."/>
            <person name="Mao J.-F."/>
            <person name="Jia S.-G."/>
            <person name="Mao Y.-M."/>
        </authorList>
    </citation>
    <scope>NUCLEOTIDE SEQUENCE</scope>
    <source>
        <strain evidence="11">AT0</strain>
        <tissue evidence="11">Leaf</tissue>
    </source>
</reference>
<evidence type="ECO:0000256" key="9">
    <source>
        <dbReference type="SAM" id="SignalP"/>
    </source>
</evidence>
<feature type="signal peptide" evidence="9">
    <location>
        <begin position="1"/>
        <end position="17"/>
    </location>
</feature>
<dbReference type="InterPro" id="IPR033121">
    <property type="entry name" value="PEPTIDASE_A1"/>
</dbReference>
<dbReference type="PRINTS" id="PR00792">
    <property type="entry name" value="PEPSIN"/>
</dbReference>
<dbReference type="PROSITE" id="PS00141">
    <property type="entry name" value="ASP_PROTEASE"/>
    <property type="match status" value="1"/>
</dbReference>
<organism evidence="11 12">
    <name type="scientific">Ziziphus jujuba var. spinosa</name>
    <dbReference type="NCBI Taxonomy" id="714518"/>
    <lineage>
        <taxon>Eukaryota</taxon>
        <taxon>Viridiplantae</taxon>
        <taxon>Streptophyta</taxon>
        <taxon>Embryophyta</taxon>
        <taxon>Tracheophyta</taxon>
        <taxon>Spermatophyta</taxon>
        <taxon>Magnoliopsida</taxon>
        <taxon>eudicotyledons</taxon>
        <taxon>Gunneridae</taxon>
        <taxon>Pentapetalae</taxon>
        <taxon>rosids</taxon>
        <taxon>fabids</taxon>
        <taxon>Rosales</taxon>
        <taxon>Rhamnaceae</taxon>
        <taxon>Paliureae</taxon>
        <taxon>Ziziphus</taxon>
    </lineage>
</organism>
<dbReference type="SUPFAM" id="SSF50630">
    <property type="entry name" value="Acid proteases"/>
    <property type="match status" value="1"/>
</dbReference>
<evidence type="ECO:0000256" key="5">
    <source>
        <dbReference type="ARBA" id="ARBA00022801"/>
    </source>
</evidence>
<evidence type="ECO:0000256" key="3">
    <source>
        <dbReference type="ARBA" id="ARBA00022729"/>
    </source>
</evidence>
<dbReference type="InterPro" id="IPR032861">
    <property type="entry name" value="TAXi_N"/>
</dbReference>
<evidence type="ECO:0000256" key="4">
    <source>
        <dbReference type="ARBA" id="ARBA00022750"/>
    </source>
</evidence>
<dbReference type="PROSITE" id="PS51767">
    <property type="entry name" value="PEPTIDASE_A1"/>
    <property type="match status" value="1"/>
</dbReference>